<proteinExistence type="inferred from homology"/>
<evidence type="ECO:0000256" key="5">
    <source>
        <dbReference type="ARBA" id="ARBA00022801"/>
    </source>
</evidence>
<dbReference type="InterPro" id="IPR000223">
    <property type="entry name" value="Pept_S26A_signal_pept_1"/>
</dbReference>
<dbReference type="GO" id="GO:0016020">
    <property type="term" value="C:membrane"/>
    <property type="evidence" value="ECO:0007669"/>
    <property type="project" value="UniProtKB-SubCell"/>
</dbReference>
<dbReference type="GO" id="GO:0009003">
    <property type="term" value="F:signal peptidase activity"/>
    <property type="evidence" value="ECO:0007669"/>
    <property type="project" value="UniProtKB-EC"/>
</dbReference>
<gene>
    <name evidence="9" type="primary">lepB</name>
    <name evidence="9" type="ORF">NCTC12410_01242</name>
</gene>
<dbReference type="OrthoDB" id="9815782at2"/>
<evidence type="ECO:0000256" key="7">
    <source>
        <dbReference type="RuleBase" id="RU362042"/>
    </source>
</evidence>
<dbReference type="GO" id="GO:0006465">
    <property type="term" value="P:signal peptide processing"/>
    <property type="evidence" value="ECO:0007669"/>
    <property type="project" value="InterPro"/>
</dbReference>
<evidence type="ECO:0000313" key="10">
    <source>
        <dbReference type="Proteomes" id="UP000254841"/>
    </source>
</evidence>
<evidence type="ECO:0000256" key="4">
    <source>
        <dbReference type="ARBA" id="ARBA00019232"/>
    </source>
</evidence>
<keyword evidence="5 7" id="KW-0378">Hydrolase</keyword>
<reference evidence="9 10" key="1">
    <citation type="submission" date="2018-06" db="EMBL/GenBank/DDBJ databases">
        <authorList>
            <consortium name="Pathogen Informatics"/>
            <person name="Doyle S."/>
        </authorList>
    </citation>
    <scope>NUCLEOTIDE SEQUENCE [LARGE SCALE GENOMIC DNA]</scope>
    <source>
        <strain evidence="9 10">NCTC12410</strain>
    </source>
</reference>
<dbReference type="PANTHER" id="PTHR43390">
    <property type="entry name" value="SIGNAL PEPTIDASE I"/>
    <property type="match status" value="1"/>
</dbReference>
<name>A0A377J6F9_9HELI</name>
<sequence>MKTLFATLMRFVSSWTGTIIIVLLLIFFIAQAFVIPSRSMVGTLFEGDFLFVKKFSYGIPIPRIPWVELPVFPDLKDNGHIIEGQRPKRGDIVIFIPPHSPKQYYVKRTFAVGGDEVVFTPNGLYLHPKEGNDYVLEHYKGENLIEVQGKLFVFDPYFATHFGVNNDGGHSAFFEMSALYQGALLANRSPYQYTPKTRGIAMEPIIQNGQIGFFYKKIAEDEFFMIGDNRNNSEDSRFWGSVPYKNIIGKPWFIYFSMNLADSIESGATYDPKQRYSIRWERMFKGIDGIEELAKEYANSHNQNLLPIANTAKSATIDSRHIVSK</sequence>
<protein>
    <recommendedName>
        <fullName evidence="4 7">Signal peptidase I</fullName>
        <ecNumber evidence="3 7">3.4.21.89</ecNumber>
    </recommendedName>
</protein>
<comment type="subcellular location">
    <subcellularLocation>
        <location evidence="7">Membrane</location>
        <topology evidence="7">Single-pass type II membrane protein</topology>
    </subcellularLocation>
</comment>
<feature type="domain" description="Peptidase S26" evidence="8">
    <location>
        <begin position="9"/>
        <end position="255"/>
    </location>
</feature>
<dbReference type="InterPro" id="IPR019533">
    <property type="entry name" value="Peptidase_S26"/>
</dbReference>
<evidence type="ECO:0000256" key="6">
    <source>
        <dbReference type="PIRSR" id="PIRSR600223-1"/>
    </source>
</evidence>
<dbReference type="SUPFAM" id="SSF51306">
    <property type="entry name" value="LexA/Signal peptidase"/>
    <property type="match status" value="1"/>
</dbReference>
<dbReference type="Gene3D" id="2.10.109.10">
    <property type="entry name" value="Umud Fragment, subunit A"/>
    <property type="match status" value="1"/>
</dbReference>
<feature type="active site" evidence="6">
    <location>
        <position position="39"/>
    </location>
</feature>
<dbReference type="AlphaFoldDB" id="A0A377J6F9"/>
<dbReference type="Proteomes" id="UP000254841">
    <property type="component" value="Unassembled WGS sequence"/>
</dbReference>
<dbReference type="InterPro" id="IPR019758">
    <property type="entry name" value="Pept_S26A_signal_pept_1_CS"/>
</dbReference>
<dbReference type="PANTHER" id="PTHR43390:SF1">
    <property type="entry name" value="CHLOROPLAST PROCESSING PEPTIDASE"/>
    <property type="match status" value="1"/>
</dbReference>
<dbReference type="PRINTS" id="PR00727">
    <property type="entry name" value="LEADERPTASE"/>
</dbReference>
<evidence type="ECO:0000256" key="3">
    <source>
        <dbReference type="ARBA" id="ARBA00013208"/>
    </source>
</evidence>
<dbReference type="PROSITE" id="PS00761">
    <property type="entry name" value="SPASE_I_3"/>
    <property type="match status" value="1"/>
</dbReference>
<evidence type="ECO:0000256" key="1">
    <source>
        <dbReference type="ARBA" id="ARBA00000677"/>
    </source>
</evidence>
<evidence type="ECO:0000259" key="8">
    <source>
        <dbReference type="Pfam" id="PF10502"/>
    </source>
</evidence>
<dbReference type="CDD" id="cd06530">
    <property type="entry name" value="S26_SPase_I"/>
    <property type="match status" value="1"/>
</dbReference>
<dbReference type="InterPro" id="IPR036286">
    <property type="entry name" value="LexA/Signal_pep-like_sf"/>
</dbReference>
<accession>A0A377J6F9</accession>
<dbReference type="EC" id="3.4.21.89" evidence="3 7"/>
<dbReference type="EMBL" id="UGHV01000001">
    <property type="protein sequence ID" value="STO97416.1"/>
    <property type="molecule type" value="Genomic_DNA"/>
</dbReference>
<keyword evidence="7" id="KW-0645">Protease</keyword>
<organism evidence="9 10">
    <name type="scientific">Helicobacter canis</name>
    <dbReference type="NCBI Taxonomy" id="29419"/>
    <lineage>
        <taxon>Bacteria</taxon>
        <taxon>Pseudomonadati</taxon>
        <taxon>Campylobacterota</taxon>
        <taxon>Epsilonproteobacteria</taxon>
        <taxon>Campylobacterales</taxon>
        <taxon>Helicobacteraceae</taxon>
        <taxon>Helicobacter</taxon>
    </lineage>
</organism>
<comment type="similarity">
    <text evidence="2 7">Belongs to the peptidase S26 family.</text>
</comment>
<dbReference type="GO" id="GO:0004252">
    <property type="term" value="F:serine-type endopeptidase activity"/>
    <property type="evidence" value="ECO:0007669"/>
    <property type="project" value="InterPro"/>
</dbReference>
<evidence type="ECO:0000256" key="2">
    <source>
        <dbReference type="ARBA" id="ARBA00009370"/>
    </source>
</evidence>
<evidence type="ECO:0000313" key="9">
    <source>
        <dbReference type="EMBL" id="STO97416.1"/>
    </source>
</evidence>
<feature type="active site" evidence="6">
    <location>
        <position position="107"/>
    </location>
</feature>
<dbReference type="NCBIfam" id="TIGR02227">
    <property type="entry name" value="sigpep_I_bact"/>
    <property type="match status" value="1"/>
</dbReference>
<comment type="catalytic activity">
    <reaction evidence="1 7">
        <text>Cleavage of hydrophobic, N-terminal signal or leader sequences from secreted and periplasmic proteins.</text>
        <dbReference type="EC" id="3.4.21.89"/>
    </reaction>
</comment>
<dbReference type="Pfam" id="PF10502">
    <property type="entry name" value="Peptidase_S26"/>
    <property type="match status" value="1"/>
</dbReference>